<keyword evidence="2" id="KW-1185">Reference proteome</keyword>
<comment type="caution">
    <text evidence="1">The sequence shown here is derived from an EMBL/GenBank/DDBJ whole genome shotgun (WGS) entry which is preliminary data.</text>
</comment>
<sequence length="108" mass="12123">MVHSLHPVSPTTSLLVCVCIPRSLTFYPLFILYYSLTLLLIASTVPLPDSHPRVAPPLSYTFTLSFVRVSLDPVSDFLCYLFIDYLTFSALPFVRPSVLSRQLKQSNG</sequence>
<dbReference type="Proteomes" id="UP001055072">
    <property type="component" value="Unassembled WGS sequence"/>
</dbReference>
<proteinExistence type="predicted"/>
<protein>
    <submittedName>
        <fullName evidence="1">Uncharacterized protein</fullName>
    </submittedName>
</protein>
<organism evidence="1 2">
    <name type="scientific">Irpex rosettiformis</name>
    <dbReference type="NCBI Taxonomy" id="378272"/>
    <lineage>
        <taxon>Eukaryota</taxon>
        <taxon>Fungi</taxon>
        <taxon>Dikarya</taxon>
        <taxon>Basidiomycota</taxon>
        <taxon>Agaricomycotina</taxon>
        <taxon>Agaricomycetes</taxon>
        <taxon>Polyporales</taxon>
        <taxon>Irpicaceae</taxon>
        <taxon>Irpex</taxon>
    </lineage>
</organism>
<name>A0ACB8TMD7_9APHY</name>
<reference evidence="1" key="1">
    <citation type="journal article" date="2021" name="Environ. Microbiol.">
        <title>Gene family expansions and transcriptome signatures uncover fungal adaptations to wood decay.</title>
        <authorList>
            <person name="Hage H."/>
            <person name="Miyauchi S."/>
            <person name="Viragh M."/>
            <person name="Drula E."/>
            <person name="Min B."/>
            <person name="Chaduli D."/>
            <person name="Navarro D."/>
            <person name="Favel A."/>
            <person name="Norest M."/>
            <person name="Lesage-Meessen L."/>
            <person name="Balint B."/>
            <person name="Merenyi Z."/>
            <person name="de Eugenio L."/>
            <person name="Morin E."/>
            <person name="Martinez A.T."/>
            <person name="Baldrian P."/>
            <person name="Stursova M."/>
            <person name="Martinez M.J."/>
            <person name="Novotny C."/>
            <person name="Magnuson J.K."/>
            <person name="Spatafora J.W."/>
            <person name="Maurice S."/>
            <person name="Pangilinan J."/>
            <person name="Andreopoulos W."/>
            <person name="LaButti K."/>
            <person name="Hundley H."/>
            <person name="Na H."/>
            <person name="Kuo A."/>
            <person name="Barry K."/>
            <person name="Lipzen A."/>
            <person name="Henrissat B."/>
            <person name="Riley R."/>
            <person name="Ahrendt S."/>
            <person name="Nagy L.G."/>
            <person name="Grigoriev I.V."/>
            <person name="Martin F."/>
            <person name="Rosso M.N."/>
        </authorList>
    </citation>
    <scope>NUCLEOTIDE SEQUENCE</scope>
    <source>
        <strain evidence="1">CBS 384.51</strain>
    </source>
</reference>
<evidence type="ECO:0000313" key="1">
    <source>
        <dbReference type="EMBL" id="KAI0083137.1"/>
    </source>
</evidence>
<evidence type="ECO:0000313" key="2">
    <source>
        <dbReference type="Proteomes" id="UP001055072"/>
    </source>
</evidence>
<dbReference type="EMBL" id="MU274991">
    <property type="protein sequence ID" value="KAI0083137.1"/>
    <property type="molecule type" value="Genomic_DNA"/>
</dbReference>
<gene>
    <name evidence="1" type="ORF">BDY19DRAFT_775612</name>
</gene>
<accession>A0ACB8TMD7</accession>